<accession>A0AA45W7W3</accession>
<gene>
    <name evidence="6" type="ORF">JHX88_11440</name>
    <name evidence="5" type="ORF">SAMN05421772_12137</name>
</gene>
<dbReference type="Pfam" id="PF07729">
    <property type="entry name" value="FCD"/>
    <property type="match status" value="1"/>
</dbReference>
<dbReference type="Proteomes" id="UP001215549">
    <property type="component" value="Chromosome"/>
</dbReference>
<organism evidence="5 7">
    <name type="scientific">Paracoccus saliphilus</name>
    <dbReference type="NCBI Taxonomy" id="405559"/>
    <lineage>
        <taxon>Bacteria</taxon>
        <taxon>Pseudomonadati</taxon>
        <taxon>Pseudomonadota</taxon>
        <taxon>Alphaproteobacteria</taxon>
        <taxon>Rhodobacterales</taxon>
        <taxon>Paracoccaceae</taxon>
        <taxon>Paracoccus</taxon>
    </lineage>
</organism>
<dbReference type="InterPro" id="IPR000524">
    <property type="entry name" value="Tscrpt_reg_HTH_GntR"/>
</dbReference>
<dbReference type="InterPro" id="IPR036388">
    <property type="entry name" value="WH-like_DNA-bd_sf"/>
</dbReference>
<evidence type="ECO:0000313" key="7">
    <source>
        <dbReference type="Proteomes" id="UP000186216"/>
    </source>
</evidence>
<dbReference type="EMBL" id="CP067140">
    <property type="protein sequence ID" value="WCR01556.1"/>
    <property type="molecule type" value="Genomic_DNA"/>
</dbReference>
<keyword evidence="2 5" id="KW-0238">DNA-binding</keyword>
<dbReference type="Gene3D" id="1.10.10.10">
    <property type="entry name" value="Winged helix-like DNA-binding domain superfamily/Winged helix DNA-binding domain"/>
    <property type="match status" value="1"/>
</dbReference>
<evidence type="ECO:0000256" key="1">
    <source>
        <dbReference type="ARBA" id="ARBA00023015"/>
    </source>
</evidence>
<dbReference type="PRINTS" id="PR00035">
    <property type="entry name" value="HTHGNTR"/>
</dbReference>
<evidence type="ECO:0000313" key="8">
    <source>
        <dbReference type="Proteomes" id="UP001215549"/>
    </source>
</evidence>
<dbReference type="PROSITE" id="PS50949">
    <property type="entry name" value="HTH_GNTR"/>
    <property type="match status" value="1"/>
</dbReference>
<keyword evidence="8" id="KW-1185">Reference proteome</keyword>
<dbReference type="InterPro" id="IPR036390">
    <property type="entry name" value="WH_DNA-bd_sf"/>
</dbReference>
<dbReference type="GO" id="GO:0003677">
    <property type="term" value="F:DNA binding"/>
    <property type="evidence" value="ECO:0007669"/>
    <property type="project" value="UniProtKB-KW"/>
</dbReference>
<evidence type="ECO:0000313" key="6">
    <source>
        <dbReference type="EMBL" id="WCR01556.1"/>
    </source>
</evidence>
<dbReference type="SUPFAM" id="SSF48008">
    <property type="entry name" value="GntR ligand-binding domain-like"/>
    <property type="match status" value="1"/>
</dbReference>
<feature type="domain" description="HTH gntR-type" evidence="4">
    <location>
        <begin position="4"/>
        <end position="71"/>
    </location>
</feature>
<dbReference type="RefSeq" id="WP_084203300.1">
    <property type="nucleotide sequence ID" value="NZ_CP067140.1"/>
</dbReference>
<dbReference type="CDD" id="cd07377">
    <property type="entry name" value="WHTH_GntR"/>
    <property type="match status" value="1"/>
</dbReference>
<dbReference type="SMART" id="SM00345">
    <property type="entry name" value="HTH_GNTR"/>
    <property type="match status" value="1"/>
</dbReference>
<dbReference type="SUPFAM" id="SSF46785">
    <property type="entry name" value="Winged helix' DNA-binding domain"/>
    <property type="match status" value="1"/>
</dbReference>
<evidence type="ECO:0000256" key="3">
    <source>
        <dbReference type="ARBA" id="ARBA00023163"/>
    </source>
</evidence>
<dbReference type="PANTHER" id="PTHR43537:SF49">
    <property type="entry name" value="TRANSCRIPTIONAL REGULATORY PROTEIN"/>
    <property type="match status" value="1"/>
</dbReference>
<sequence length="223" mass="25190">MQTKMTSDSVTSTLNELILLGELAPGTIISEVGLAKQFGVSRTPVREAIRKLSETGLVTLRPRQRPIVSLPSIAEALDQFEALAMLEADCCELAARRRTSEAMAQINSLNDACHHHFENRDVESYFKVNEEFHRSISEASNNTYLSGRAIQMRQRLRSLRAPRASEPDRMKASYAEHKRIVETVEANDPERARSAMLEHVAMVGERAADFIRSYTKLWEQTDQ</sequence>
<reference evidence="5 7" key="1">
    <citation type="submission" date="2017-01" db="EMBL/GenBank/DDBJ databases">
        <authorList>
            <person name="Varghese N."/>
            <person name="Submissions S."/>
        </authorList>
    </citation>
    <scope>NUCLEOTIDE SEQUENCE [LARGE SCALE GENOMIC DNA]</scope>
    <source>
        <strain evidence="5 7">DSM 18447</strain>
    </source>
</reference>
<name>A0AA45W7W3_9RHOB</name>
<dbReference type="Proteomes" id="UP000186216">
    <property type="component" value="Unassembled WGS sequence"/>
</dbReference>
<keyword evidence="3" id="KW-0804">Transcription</keyword>
<dbReference type="InterPro" id="IPR011711">
    <property type="entry name" value="GntR_C"/>
</dbReference>
<dbReference type="SMART" id="SM00895">
    <property type="entry name" value="FCD"/>
    <property type="match status" value="1"/>
</dbReference>
<dbReference type="EMBL" id="FTOU01000021">
    <property type="protein sequence ID" value="SIT12452.1"/>
    <property type="molecule type" value="Genomic_DNA"/>
</dbReference>
<dbReference type="AlphaFoldDB" id="A0AA45W7W3"/>
<dbReference type="PANTHER" id="PTHR43537">
    <property type="entry name" value="TRANSCRIPTIONAL REGULATOR, GNTR FAMILY"/>
    <property type="match status" value="1"/>
</dbReference>
<dbReference type="InterPro" id="IPR008920">
    <property type="entry name" value="TF_FadR/GntR_C"/>
</dbReference>
<dbReference type="Gene3D" id="1.20.120.530">
    <property type="entry name" value="GntR ligand-binding domain-like"/>
    <property type="match status" value="1"/>
</dbReference>
<evidence type="ECO:0000259" key="4">
    <source>
        <dbReference type="PROSITE" id="PS50949"/>
    </source>
</evidence>
<protein>
    <submittedName>
        <fullName evidence="5">DNA-binding transcriptional regulator, GntR family</fullName>
    </submittedName>
    <submittedName>
        <fullName evidence="6">GntR family transcriptional regulator</fullName>
    </submittedName>
</protein>
<dbReference type="Pfam" id="PF00392">
    <property type="entry name" value="GntR"/>
    <property type="match status" value="1"/>
</dbReference>
<dbReference type="GO" id="GO:0003700">
    <property type="term" value="F:DNA-binding transcription factor activity"/>
    <property type="evidence" value="ECO:0007669"/>
    <property type="project" value="InterPro"/>
</dbReference>
<keyword evidence="1" id="KW-0805">Transcription regulation</keyword>
<reference evidence="6 8" key="2">
    <citation type="submission" date="2021-01" db="EMBL/GenBank/DDBJ databases">
        <title>Biogeographic distribution of Paracoccus.</title>
        <authorList>
            <person name="Hollensteiner J."/>
            <person name="Leineberger J."/>
            <person name="Brinkhoff T."/>
            <person name="Daniel R."/>
        </authorList>
    </citation>
    <scope>NUCLEOTIDE SEQUENCE [LARGE SCALE GENOMIC DNA]</scope>
    <source>
        <strain evidence="6 8">DSM 18447</strain>
    </source>
</reference>
<proteinExistence type="predicted"/>
<evidence type="ECO:0000256" key="2">
    <source>
        <dbReference type="ARBA" id="ARBA00023125"/>
    </source>
</evidence>
<evidence type="ECO:0000313" key="5">
    <source>
        <dbReference type="EMBL" id="SIT12452.1"/>
    </source>
</evidence>